<feature type="transmembrane region" description="Helical" evidence="1">
    <location>
        <begin position="112"/>
        <end position="134"/>
    </location>
</feature>
<keyword evidence="1" id="KW-0472">Membrane</keyword>
<accession>A0A0E9M1T8</accession>
<keyword evidence="3" id="KW-1185">Reference proteome</keyword>
<evidence type="ECO:0000313" key="2">
    <source>
        <dbReference type="EMBL" id="GAO31533.1"/>
    </source>
</evidence>
<dbReference type="Proteomes" id="UP000032900">
    <property type="component" value="Unassembled WGS sequence"/>
</dbReference>
<comment type="caution">
    <text evidence="2">The sequence shown here is derived from an EMBL/GenBank/DDBJ whole genome shotgun (WGS) entry which is preliminary data.</text>
</comment>
<evidence type="ECO:0000313" key="3">
    <source>
        <dbReference type="Proteomes" id="UP000032900"/>
    </source>
</evidence>
<proteinExistence type="predicted"/>
<dbReference type="AlphaFoldDB" id="A0A0E9M1T8"/>
<organism evidence="2 3">
    <name type="scientific">Geofilum rubicundum JCM 15548</name>
    <dbReference type="NCBI Taxonomy" id="1236989"/>
    <lineage>
        <taxon>Bacteria</taxon>
        <taxon>Pseudomonadati</taxon>
        <taxon>Bacteroidota</taxon>
        <taxon>Bacteroidia</taxon>
        <taxon>Marinilabiliales</taxon>
        <taxon>Marinilabiliaceae</taxon>
        <taxon>Geofilum</taxon>
    </lineage>
</organism>
<sequence length="173" mass="19579">MKQPFKYSAVTDQRKTVLQWHEILNQRFEGTPRESARYYGIQILPRLLHQLEKQKSTCRYCADHFKQLEEMTTQASEWMINNDPRLKDFQKHLQQSGQHLSRQHGVAPKGLWLSRFTGIGLLAGIAVSLAVGLSETTIDLPGILMLGAAAGLAAGWIGGKIKESVLRKKHQLF</sequence>
<dbReference type="STRING" id="1236989.JCM15548_13903"/>
<reference evidence="2 3" key="1">
    <citation type="journal article" date="2015" name="Microbes Environ.">
        <title>Distribution and evolution of nitrogen fixation genes in the phylum bacteroidetes.</title>
        <authorList>
            <person name="Inoue J."/>
            <person name="Oshima K."/>
            <person name="Suda W."/>
            <person name="Sakamoto M."/>
            <person name="Iino T."/>
            <person name="Noda S."/>
            <person name="Hongoh Y."/>
            <person name="Hattori M."/>
            <person name="Ohkuma M."/>
        </authorList>
    </citation>
    <scope>NUCLEOTIDE SEQUENCE [LARGE SCALE GENOMIC DNA]</scope>
    <source>
        <strain evidence="2">JCM 15548</strain>
    </source>
</reference>
<keyword evidence="1" id="KW-0812">Transmembrane</keyword>
<dbReference type="RefSeq" id="WP_157482857.1">
    <property type="nucleotide sequence ID" value="NZ_BAZW01000051.1"/>
</dbReference>
<name>A0A0E9M1T8_9BACT</name>
<gene>
    <name evidence="2" type="ORF">JCM15548_13903</name>
</gene>
<protein>
    <submittedName>
        <fullName evidence="2">Uncharacterized protein</fullName>
    </submittedName>
</protein>
<keyword evidence="1" id="KW-1133">Transmembrane helix</keyword>
<feature type="transmembrane region" description="Helical" evidence="1">
    <location>
        <begin position="140"/>
        <end position="159"/>
    </location>
</feature>
<dbReference type="EMBL" id="BAZW01000051">
    <property type="protein sequence ID" value="GAO31533.1"/>
    <property type="molecule type" value="Genomic_DNA"/>
</dbReference>
<dbReference type="OrthoDB" id="1119135at2"/>
<evidence type="ECO:0000256" key="1">
    <source>
        <dbReference type="SAM" id="Phobius"/>
    </source>
</evidence>